<dbReference type="AlphaFoldDB" id="A0A9P6YJN4"/>
<dbReference type="PANTHER" id="PTHR31569:SF4">
    <property type="entry name" value="SWIM-TYPE DOMAIN-CONTAINING PROTEIN"/>
    <property type="match status" value="1"/>
</dbReference>
<gene>
    <name evidence="2" type="ORF">G6F51_002606</name>
</gene>
<evidence type="ECO:0000313" key="2">
    <source>
        <dbReference type="EMBL" id="KAG1550179.1"/>
    </source>
</evidence>
<reference evidence="2" key="1">
    <citation type="journal article" date="2020" name="Microb. Genom.">
        <title>Genetic diversity of clinical and environmental Mucorales isolates obtained from an investigation of mucormycosis cases among solid organ transplant recipients.</title>
        <authorList>
            <person name="Nguyen M.H."/>
            <person name="Kaul D."/>
            <person name="Muto C."/>
            <person name="Cheng S.J."/>
            <person name="Richter R.A."/>
            <person name="Bruno V.M."/>
            <person name="Liu G."/>
            <person name="Beyhan S."/>
            <person name="Sundermann A.J."/>
            <person name="Mounaud S."/>
            <person name="Pasculle A.W."/>
            <person name="Nierman W.C."/>
            <person name="Driscoll E."/>
            <person name="Cumbie R."/>
            <person name="Clancy C.J."/>
            <person name="Dupont C.L."/>
        </authorList>
    </citation>
    <scope>NUCLEOTIDE SEQUENCE</scope>
    <source>
        <strain evidence="2">GL16</strain>
    </source>
</reference>
<dbReference type="Proteomes" id="UP000717996">
    <property type="component" value="Unassembled WGS sequence"/>
</dbReference>
<proteinExistence type="predicted"/>
<name>A0A9P6YJN4_RHIOR</name>
<protein>
    <recommendedName>
        <fullName evidence="1">MULE transposase domain-containing protein</fullName>
    </recommendedName>
</protein>
<sequence>MPLISVYGVHGLGSDKLMSFPIAYAFVFDEKESTYEWFLMQLKSVLDYNAEEAPVFATDKCTALMNALNTIFPDSKKTLCIWHMMNNVRDNILRSYSHSEYDKELCIKKIERMINAETLRDFEELEDELMELPLDPKVVTDYFEAIEQDMDKIKGTNKALAYYGNHIIPYKEKWAGYTTRFYTHFGCFVYLILNLCT</sequence>
<comment type="caution">
    <text evidence="2">The sequence shown here is derived from an EMBL/GenBank/DDBJ whole genome shotgun (WGS) entry which is preliminary data.</text>
</comment>
<dbReference type="EMBL" id="JAANIT010000230">
    <property type="protein sequence ID" value="KAG1550179.1"/>
    <property type="molecule type" value="Genomic_DNA"/>
</dbReference>
<accession>A0A9P6YJN4</accession>
<feature type="domain" description="MULE transposase" evidence="1">
    <location>
        <begin position="15"/>
        <end position="87"/>
    </location>
</feature>
<dbReference type="OrthoDB" id="2289420at2759"/>
<dbReference type="Pfam" id="PF10551">
    <property type="entry name" value="MULE"/>
    <property type="match status" value="1"/>
</dbReference>
<evidence type="ECO:0000313" key="3">
    <source>
        <dbReference type="Proteomes" id="UP000717996"/>
    </source>
</evidence>
<dbReference type="InterPro" id="IPR018289">
    <property type="entry name" value="MULE_transposase_dom"/>
</dbReference>
<dbReference type="InterPro" id="IPR052579">
    <property type="entry name" value="Zinc_finger_SWIM"/>
</dbReference>
<organism evidence="2 3">
    <name type="scientific">Rhizopus oryzae</name>
    <name type="common">Mucormycosis agent</name>
    <name type="synonym">Rhizopus arrhizus var. delemar</name>
    <dbReference type="NCBI Taxonomy" id="64495"/>
    <lineage>
        <taxon>Eukaryota</taxon>
        <taxon>Fungi</taxon>
        <taxon>Fungi incertae sedis</taxon>
        <taxon>Mucoromycota</taxon>
        <taxon>Mucoromycotina</taxon>
        <taxon>Mucoromycetes</taxon>
        <taxon>Mucorales</taxon>
        <taxon>Mucorineae</taxon>
        <taxon>Rhizopodaceae</taxon>
        <taxon>Rhizopus</taxon>
    </lineage>
</organism>
<dbReference type="PANTHER" id="PTHR31569">
    <property type="entry name" value="SWIM-TYPE DOMAIN-CONTAINING PROTEIN"/>
    <property type="match status" value="1"/>
</dbReference>
<evidence type="ECO:0000259" key="1">
    <source>
        <dbReference type="Pfam" id="PF10551"/>
    </source>
</evidence>